<gene>
    <name evidence="6" type="ORF">BDY17DRAFT_321253</name>
</gene>
<dbReference type="InterPro" id="IPR016461">
    <property type="entry name" value="COMT-like"/>
</dbReference>
<organism evidence="6 7">
    <name type="scientific">Neohortaea acidophila</name>
    <dbReference type="NCBI Taxonomy" id="245834"/>
    <lineage>
        <taxon>Eukaryota</taxon>
        <taxon>Fungi</taxon>
        <taxon>Dikarya</taxon>
        <taxon>Ascomycota</taxon>
        <taxon>Pezizomycotina</taxon>
        <taxon>Dothideomycetes</taxon>
        <taxon>Dothideomycetidae</taxon>
        <taxon>Mycosphaerellales</taxon>
        <taxon>Teratosphaeriaceae</taxon>
        <taxon>Neohortaea</taxon>
    </lineage>
</organism>
<dbReference type="Pfam" id="PF00891">
    <property type="entry name" value="Methyltransf_2"/>
    <property type="match status" value="1"/>
</dbReference>
<keyword evidence="2 6" id="KW-0808">Transferase</keyword>
<keyword evidence="3" id="KW-0949">S-adenosyl-L-methionine</keyword>
<dbReference type="Gene3D" id="3.40.50.150">
    <property type="entry name" value="Vaccinia Virus protein VP39"/>
    <property type="match status" value="1"/>
</dbReference>
<dbReference type="SUPFAM" id="SSF53335">
    <property type="entry name" value="S-adenosyl-L-methionine-dependent methyltransferases"/>
    <property type="match status" value="1"/>
</dbReference>
<dbReference type="InterPro" id="IPR036390">
    <property type="entry name" value="WH_DNA-bd_sf"/>
</dbReference>
<dbReference type="GO" id="GO:0032259">
    <property type="term" value="P:methylation"/>
    <property type="evidence" value="ECO:0007669"/>
    <property type="project" value="UniProtKB-KW"/>
</dbReference>
<evidence type="ECO:0000259" key="5">
    <source>
        <dbReference type="Pfam" id="PF08100"/>
    </source>
</evidence>
<dbReference type="GO" id="GO:0008171">
    <property type="term" value="F:O-methyltransferase activity"/>
    <property type="evidence" value="ECO:0007669"/>
    <property type="project" value="InterPro"/>
</dbReference>
<evidence type="ECO:0000313" key="6">
    <source>
        <dbReference type="EMBL" id="KAF2486464.1"/>
    </source>
</evidence>
<dbReference type="OrthoDB" id="1606438at2759"/>
<name>A0A6A6Q378_9PEZI</name>
<dbReference type="InterPro" id="IPR012967">
    <property type="entry name" value="COMT_dimerisation"/>
</dbReference>
<dbReference type="InterPro" id="IPR036388">
    <property type="entry name" value="WH-like_DNA-bd_sf"/>
</dbReference>
<dbReference type="GeneID" id="54477593"/>
<keyword evidence="7" id="KW-1185">Reference proteome</keyword>
<feature type="domain" description="O-methyltransferase C-terminal" evidence="4">
    <location>
        <begin position="271"/>
        <end position="414"/>
    </location>
</feature>
<feature type="domain" description="O-methyltransferase dimerisation" evidence="5">
    <location>
        <begin position="94"/>
        <end position="166"/>
    </location>
</feature>
<dbReference type="Pfam" id="PF08100">
    <property type="entry name" value="Dimerisation"/>
    <property type="match status" value="1"/>
</dbReference>
<keyword evidence="1 6" id="KW-0489">Methyltransferase</keyword>
<dbReference type="Gene3D" id="1.10.10.10">
    <property type="entry name" value="Winged helix-like DNA-binding domain superfamily/Winged helix DNA-binding domain"/>
    <property type="match status" value="1"/>
</dbReference>
<reference evidence="6" key="1">
    <citation type="journal article" date="2020" name="Stud. Mycol.">
        <title>101 Dothideomycetes genomes: a test case for predicting lifestyles and emergence of pathogens.</title>
        <authorList>
            <person name="Haridas S."/>
            <person name="Albert R."/>
            <person name="Binder M."/>
            <person name="Bloem J."/>
            <person name="Labutti K."/>
            <person name="Salamov A."/>
            <person name="Andreopoulos B."/>
            <person name="Baker S."/>
            <person name="Barry K."/>
            <person name="Bills G."/>
            <person name="Bluhm B."/>
            <person name="Cannon C."/>
            <person name="Castanera R."/>
            <person name="Culley D."/>
            <person name="Daum C."/>
            <person name="Ezra D."/>
            <person name="Gonzalez J."/>
            <person name="Henrissat B."/>
            <person name="Kuo A."/>
            <person name="Liang C."/>
            <person name="Lipzen A."/>
            <person name="Lutzoni F."/>
            <person name="Magnuson J."/>
            <person name="Mondo S."/>
            <person name="Nolan M."/>
            <person name="Ohm R."/>
            <person name="Pangilinan J."/>
            <person name="Park H.-J."/>
            <person name="Ramirez L."/>
            <person name="Alfaro M."/>
            <person name="Sun H."/>
            <person name="Tritt A."/>
            <person name="Yoshinaga Y."/>
            <person name="Zwiers L.-H."/>
            <person name="Turgeon B."/>
            <person name="Goodwin S."/>
            <person name="Spatafora J."/>
            <person name="Crous P."/>
            <person name="Grigoriev I."/>
        </authorList>
    </citation>
    <scope>NUCLEOTIDE SEQUENCE</scope>
    <source>
        <strain evidence="6">CBS 113389</strain>
    </source>
</reference>
<sequence>MREHGFFYTSLDELLVLNVTLVSTSDIHTNMATSTDEEISALLQQIAVQGQDWKKGTAGAREALLDSASRLRSSLLTPLETLLLTQWSQPTVNAALLLGTQIGLFEALAAQNGAPKSSKAIADLTTPSAEPLLVARMLRLLASTNYVRETEADVFAPTPFANAMTQQGYKDTVYLMCTNFQHGHTNVAEYFKQNGYKSPDSVLFTPLSHALGLKDVSVYEYWGKLNPKAGAKFASCMATYTSDRPAWFQEGYYPVKDRLITGARSGPTETFMVDLGGSTGHDLTRLLQAFGPQIPGKLVLQDRPEVVKLAEKEAAPEVVKMPHDFFLEQPVTRARAYYFHSIVHNWPDEDVLSIFRALVPALEKGYSKVIICDAVLPNKGAHWLATAMDWEVMTALASRERTVEEFTALLGSVGLKITGIFTHPQAVDSIVEAELA</sequence>
<evidence type="ECO:0000313" key="7">
    <source>
        <dbReference type="Proteomes" id="UP000799767"/>
    </source>
</evidence>
<dbReference type="InterPro" id="IPR001077">
    <property type="entry name" value="COMT_C"/>
</dbReference>
<evidence type="ECO:0000259" key="4">
    <source>
        <dbReference type="Pfam" id="PF00891"/>
    </source>
</evidence>
<proteinExistence type="predicted"/>
<dbReference type="AlphaFoldDB" id="A0A6A6Q378"/>
<dbReference type="PANTHER" id="PTHR43712">
    <property type="entry name" value="PUTATIVE (AFU_ORTHOLOGUE AFUA_4G14580)-RELATED"/>
    <property type="match status" value="1"/>
</dbReference>
<protein>
    <submittedName>
        <fullName evidence="6">S-adenosyl-L-methionine-dependent methyltransferase</fullName>
    </submittedName>
</protein>
<dbReference type="SUPFAM" id="SSF46785">
    <property type="entry name" value="Winged helix' DNA-binding domain"/>
    <property type="match status" value="1"/>
</dbReference>
<accession>A0A6A6Q378</accession>
<dbReference type="EMBL" id="MU001632">
    <property type="protein sequence ID" value="KAF2486464.1"/>
    <property type="molecule type" value="Genomic_DNA"/>
</dbReference>
<dbReference type="PROSITE" id="PS51683">
    <property type="entry name" value="SAM_OMT_II"/>
    <property type="match status" value="1"/>
</dbReference>
<dbReference type="InterPro" id="IPR029063">
    <property type="entry name" value="SAM-dependent_MTases_sf"/>
</dbReference>
<evidence type="ECO:0000256" key="2">
    <source>
        <dbReference type="ARBA" id="ARBA00022679"/>
    </source>
</evidence>
<dbReference type="RefSeq" id="XP_033593033.1">
    <property type="nucleotide sequence ID" value="XM_033736591.1"/>
</dbReference>
<dbReference type="Proteomes" id="UP000799767">
    <property type="component" value="Unassembled WGS sequence"/>
</dbReference>
<dbReference type="GO" id="GO:0046983">
    <property type="term" value="F:protein dimerization activity"/>
    <property type="evidence" value="ECO:0007669"/>
    <property type="project" value="InterPro"/>
</dbReference>
<evidence type="ECO:0000256" key="1">
    <source>
        <dbReference type="ARBA" id="ARBA00022603"/>
    </source>
</evidence>
<evidence type="ECO:0000256" key="3">
    <source>
        <dbReference type="ARBA" id="ARBA00022691"/>
    </source>
</evidence>
<dbReference type="PANTHER" id="PTHR43712:SF17">
    <property type="entry name" value="O-METHYLTRANSFERASE"/>
    <property type="match status" value="1"/>
</dbReference>